<evidence type="ECO:0000313" key="1">
    <source>
        <dbReference type="EMBL" id="GAA4808743.1"/>
    </source>
</evidence>
<sequence>MKSLTMLDCALVNDEIKNKRNRITPYNLFIIMLLTNIKVQKKRA</sequence>
<protein>
    <recommendedName>
        <fullName evidence="3">Transposase</fullName>
    </recommendedName>
</protein>
<organism evidence="1 2">
    <name type="scientific">Litoribaculum gwangyangense</name>
    <dbReference type="NCBI Taxonomy" id="1130722"/>
    <lineage>
        <taxon>Bacteria</taxon>
        <taxon>Pseudomonadati</taxon>
        <taxon>Bacteroidota</taxon>
        <taxon>Flavobacteriia</taxon>
        <taxon>Flavobacteriales</taxon>
        <taxon>Flavobacteriaceae</taxon>
        <taxon>Litoribaculum</taxon>
    </lineage>
</organism>
<gene>
    <name evidence="1" type="ORF">GCM10023330_14420</name>
</gene>
<evidence type="ECO:0008006" key="3">
    <source>
        <dbReference type="Google" id="ProtNLM"/>
    </source>
</evidence>
<comment type="caution">
    <text evidence="1">The sequence shown here is derived from an EMBL/GenBank/DDBJ whole genome shotgun (WGS) entry which is preliminary data.</text>
</comment>
<name>A0ABP9CIB5_9FLAO</name>
<dbReference type="Proteomes" id="UP001501433">
    <property type="component" value="Unassembled WGS sequence"/>
</dbReference>
<dbReference type="EMBL" id="BAABJW010000002">
    <property type="protein sequence ID" value="GAA4808743.1"/>
    <property type="molecule type" value="Genomic_DNA"/>
</dbReference>
<reference evidence="2" key="1">
    <citation type="journal article" date="2019" name="Int. J. Syst. Evol. Microbiol.">
        <title>The Global Catalogue of Microorganisms (GCM) 10K type strain sequencing project: providing services to taxonomists for standard genome sequencing and annotation.</title>
        <authorList>
            <consortium name="The Broad Institute Genomics Platform"/>
            <consortium name="The Broad Institute Genome Sequencing Center for Infectious Disease"/>
            <person name="Wu L."/>
            <person name="Ma J."/>
        </authorList>
    </citation>
    <scope>NUCLEOTIDE SEQUENCE [LARGE SCALE GENOMIC DNA]</scope>
    <source>
        <strain evidence="2">JCM 18325</strain>
    </source>
</reference>
<accession>A0ABP9CIB5</accession>
<keyword evidence="2" id="KW-1185">Reference proteome</keyword>
<evidence type="ECO:0000313" key="2">
    <source>
        <dbReference type="Proteomes" id="UP001501433"/>
    </source>
</evidence>
<proteinExistence type="predicted"/>